<dbReference type="PROSITE" id="PS51257">
    <property type="entry name" value="PROKAR_LIPOPROTEIN"/>
    <property type="match status" value="1"/>
</dbReference>
<dbReference type="InterPro" id="IPR050546">
    <property type="entry name" value="Glycosyl_Hydrlase_16"/>
</dbReference>
<evidence type="ECO:0000313" key="4">
    <source>
        <dbReference type="Proteomes" id="UP000823637"/>
    </source>
</evidence>
<evidence type="ECO:0000259" key="2">
    <source>
        <dbReference type="PROSITE" id="PS51762"/>
    </source>
</evidence>
<dbReference type="EMBL" id="JADIMR010000049">
    <property type="protein sequence ID" value="MBO8446813.1"/>
    <property type="molecule type" value="Genomic_DNA"/>
</dbReference>
<evidence type="ECO:0000256" key="1">
    <source>
        <dbReference type="ARBA" id="ARBA00006865"/>
    </source>
</evidence>
<dbReference type="PROSITE" id="PS51762">
    <property type="entry name" value="GH16_2"/>
    <property type="match status" value="1"/>
</dbReference>
<dbReference type="Pfam" id="PF00722">
    <property type="entry name" value="Glyco_hydro_16"/>
    <property type="match status" value="1"/>
</dbReference>
<dbReference type="Proteomes" id="UP000823637">
    <property type="component" value="Unassembled WGS sequence"/>
</dbReference>
<accession>A0A9D9EH05</accession>
<comment type="caution">
    <text evidence="3">The sequence shown here is derived from an EMBL/GenBank/DDBJ whole genome shotgun (WGS) entry which is preliminary data.</text>
</comment>
<evidence type="ECO:0000313" key="3">
    <source>
        <dbReference type="EMBL" id="MBO8446813.1"/>
    </source>
</evidence>
<dbReference type="SUPFAM" id="SSF49899">
    <property type="entry name" value="Concanavalin A-like lectins/glucanases"/>
    <property type="match status" value="1"/>
</dbReference>
<dbReference type="PANTHER" id="PTHR10963">
    <property type="entry name" value="GLYCOSYL HYDROLASE-RELATED"/>
    <property type="match status" value="1"/>
</dbReference>
<dbReference type="InterPro" id="IPR013320">
    <property type="entry name" value="ConA-like_dom_sf"/>
</dbReference>
<name>A0A9D9EH05_9BACT</name>
<dbReference type="GO" id="GO:0004553">
    <property type="term" value="F:hydrolase activity, hydrolyzing O-glycosyl compounds"/>
    <property type="evidence" value="ECO:0007669"/>
    <property type="project" value="InterPro"/>
</dbReference>
<dbReference type="AlphaFoldDB" id="A0A9D9EH05"/>
<protein>
    <submittedName>
        <fullName evidence="3">Glycoside hydrolase family 16 protein</fullName>
    </submittedName>
</protein>
<feature type="domain" description="GH16" evidence="2">
    <location>
        <begin position="47"/>
        <end position="346"/>
    </location>
</feature>
<organism evidence="3 4">
    <name type="scientific">Candidatus Enterocola intestinipullorum</name>
    <dbReference type="NCBI Taxonomy" id="2840783"/>
    <lineage>
        <taxon>Bacteria</taxon>
        <taxon>Pseudomonadati</taxon>
        <taxon>Bacteroidota</taxon>
        <taxon>Bacteroidia</taxon>
        <taxon>Bacteroidales</taxon>
        <taxon>Candidatus Enterocola</taxon>
    </lineage>
</organism>
<gene>
    <name evidence="3" type="ORF">IAC32_03590</name>
</gene>
<reference evidence="3" key="2">
    <citation type="journal article" date="2021" name="PeerJ">
        <title>Extensive microbial diversity within the chicken gut microbiome revealed by metagenomics and culture.</title>
        <authorList>
            <person name="Gilroy R."/>
            <person name="Ravi A."/>
            <person name="Getino M."/>
            <person name="Pursley I."/>
            <person name="Horton D.L."/>
            <person name="Alikhan N.F."/>
            <person name="Baker D."/>
            <person name="Gharbi K."/>
            <person name="Hall N."/>
            <person name="Watson M."/>
            <person name="Adriaenssens E.M."/>
            <person name="Foster-Nyarko E."/>
            <person name="Jarju S."/>
            <person name="Secka A."/>
            <person name="Antonio M."/>
            <person name="Oren A."/>
            <person name="Chaudhuri R.R."/>
            <person name="La Ragione R."/>
            <person name="Hildebrand F."/>
            <person name="Pallen M.J."/>
        </authorList>
    </citation>
    <scope>NUCLEOTIDE SEQUENCE</scope>
    <source>
        <strain evidence="3">D3-1215</strain>
    </source>
</reference>
<reference evidence="3" key="1">
    <citation type="submission" date="2020-10" db="EMBL/GenBank/DDBJ databases">
        <authorList>
            <person name="Gilroy R."/>
        </authorList>
    </citation>
    <scope>NUCLEOTIDE SEQUENCE</scope>
    <source>
        <strain evidence="3">D3-1215</strain>
    </source>
</reference>
<dbReference type="PANTHER" id="PTHR10963:SF55">
    <property type="entry name" value="GLYCOSIDE HYDROLASE FAMILY 16 PROTEIN"/>
    <property type="match status" value="1"/>
</dbReference>
<dbReference type="CDD" id="cd08023">
    <property type="entry name" value="GH16_laminarinase_like"/>
    <property type="match status" value="1"/>
</dbReference>
<dbReference type="Gene3D" id="2.60.120.200">
    <property type="match status" value="1"/>
</dbReference>
<dbReference type="InterPro" id="IPR000757">
    <property type="entry name" value="Beta-glucanase-like"/>
</dbReference>
<sequence>MRHSYLFAGILSAMLLAGCNEKQQAVEKEAMPTGWAEAEGYKLVWYDQFDGDSIDTSIWNFEDNSRGGGNWEMQYYAPKNVTLEQAPTGEKCMVLNARKENYKNRPATSARVNTAGKLAVQYGVIEARVKVPRTADGLWPAFWMLGANSVQNMGNDDSFESSVKNDSASNVVVWPKCGEIDILEMGHANGIKDSIQDRYFNGACHWGEDFNNGAYPNTAGNFTADSSLQEDFHLFSLVWTADSLQMYLDRDKDPDVKPYFSLATTYKGIENDPGNYFNHPFFIIANLAVGGAFTGLPGSDTDKYPEVISEDWKNFQHILQTGALAEDGTPSKMYIDFVRIYQRGDEGEQLIIKK</sequence>
<comment type="similarity">
    <text evidence="1">Belongs to the glycosyl hydrolase 16 family.</text>
</comment>
<proteinExistence type="inferred from homology"/>
<dbReference type="GO" id="GO:0005975">
    <property type="term" value="P:carbohydrate metabolic process"/>
    <property type="evidence" value="ECO:0007669"/>
    <property type="project" value="InterPro"/>
</dbReference>
<keyword evidence="3" id="KW-0378">Hydrolase</keyword>